<name>A0ABR6NKI2_9SPHN</name>
<accession>A0ABR6NKI2</accession>
<evidence type="ECO:0000313" key="1">
    <source>
        <dbReference type="EMBL" id="MBB5987770.1"/>
    </source>
</evidence>
<keyword evidence="2" id="KW-1185">Reference proteome</keyword>
<comment type="caution">
    <text evidence="1">The sequence shown here is derived from an EMBL/GenBank/DDBJ whole genome shotgun (WGS) entry which is preliminary data.</text>
</comment>
<gene>
    <name evidence="1" type="ORF">HNP60_003744</name>
</gene>
<protein>
    <submittedName>
        <fullName evidence="1">Uncharacterized protein</fullName>
    </submittedName>
</protein>
<sequence length="32" mass="3606">MRGVWFFIAGQKLRVGMAGCFRGARFGAICWI</sequence>
<proteinExistence type="predicted"/>
<organism evidence="1 2">
    <name type="scientific">Sphingobium lignivorans</name>
    <dbReference type="NCBI Taxonomy" id="2735886"/>
    <lineage>
        <taxon>Bacteria</taxon>
        <taxon>Pseudomonadati</taxon>
        <taxon>Pseudomonadota</taxon>
        <taxon>Alphaproteobacteria</taxon>
        <taxon>Sphingomonadales</taxon>
        <taxon>Sphingomonadaceae</taxon>
        <taxon>Sphingobium</taxon>
    </lineage>
</organism>
<dbReference type="Proteomes" id="UP001138540">
    <property type="component" value="Unassembled WGS sequence"/>
</dbReference>
<reference evidence="1 2" key="1">
    <citation type="submission" date="2020-08" db="EMBL/GenBank/DDBJ databases">
        <title>Exploring microbial biodiversity for novel pathways involved in the catabolism of aromatic compounds derived from lignin.</title>
        <authorList>
            <person name="Elkins J."/>
        </authorList>
    </citation>
    <scope>NUCLEOTIDE SEQUENCE [LARGE SCALE GENOMIC DNA]</scope>
    <source>
        <strain evidence="1 2">B1D3A</strain>
    </source>
</reference>
<evidence type="ECO:0000313" key="2">
    <source>
        <dbReference type="Proteomes" id="UP001138540"/>
    </source>
</evidence>
<dbReference type="EMBL" id="JACHKA010000001">
    <property type="protein sequence ID" value="MBB5987770.1"/>
    <property type="molecule type" value="Genomic_DNA"/>
</dbReference>